<comment type="caution">
    <text evidence="2">The sequence shown here is derived from an EMBL/GenBank/DDBJ whole genome shotgun (WGS) entry which is preliminary data.</text>
</comment>
<dbReference type="AlphaFoldDB" id="A0A2T9XY59"/>
<dbReference type="SUPFAM" id="SSF50129">
    <property type="entry name" value="GroES-like"/>
    <property type="match status" value="1"/>
</dbReference>
<reference evidence="2 4" key="1">
    <citation type="journal article" date="2018" name="MBio">
        <title>Comparative Genomics Reveals the Core Gene Toolbox for the Fungus-Insect Symbiosis.</title>
        <authorList>
            <person name="Wang Y."/>
            <person name="Stata M."/>
            <person name="Wang W."/>
            <person name="Stajich J.E."/>
            <person name="White M.M."/>
            <person name="Moncalvo J.M."/>
        </authorList>
    </citation>
    <scope>NUCLEOTIDE SEQUENCE [LARGE SCALE GENOMIC DNA]</scope>
    <source>
        <strain evidence="2 4">AUS-77-4</strain>
    </source>
</reference>
<dbReference type="OrthoDB" id="201656at2759"/>
<dbReference type="SUPFAM" id="SSF51735">
    <property type="entry name" value="NAD(P)-binding Rossmann-fold domains"/>
    <property type="match status" value="1"/>
</dbReference>
<sequence>MEKYMKALVYYKYGTANNLFYKDVPIPVPKDNEILTKVHSVSVNAGDIHLLRGTPCPVRFVSGIFKPSINILGHDFSGTVISVGPKVTEFNVGDSVFGAIQDGSNGCFAEYVVVPSDHIIKKPENMSFNDAASFPNAAMTALQAIRNNTKPRPGDTALIYGASGGVGSFAVQIAKALGFNVTAVCSTRNVEAIKSLGADQVIDYKKESVFKRDEKYDFVFAVNGDNSIFSYKKLLTKNGAYVTSGGSSKQAIQVMTLGSFISSNKMSFLPLKHSNKDLEYLRDLYNEGKIVPAIDKIYPKDQLIDAIDYCEKGKARGKVVIDFTK</sequence>
<dbReference type="PROSITE" id="PS01162">
    <property type="entry name" value="QOR_ZETA_CRYSTAL"/>
    <property type="match status" value="1"/>
</dbReference>
<dbReference type="GO" id="GO:0008270">
    <property type="term" value="F:zinc ion binding"/>
    <property type="evidence" value="ECO:0007669"/>
    <property type="project" value="InterPro"/>
</dbReference>
<feature type="domain" description="Enoyl reductase (ER)" evidence="1">
    <location>
        <begin position="14"/>
        <end position="321"/>
    </location>
</feature>
<dbReference type="InterPro" id="IPR020843">
    <property type="entry name" value="ER"/>
</dbReference>
<dbReference type="Gene3D" id="3.90.180.10">
    <property type="entry name" value="Medium-chain alcohol dehydrogenases, catalytic domain"/>
    <property type="match status" value="1"/>
</dbReference>
<dbReference type="CDD" id="cd08267">
    <property type="entry name" value="MDR1"/>
    <property type="match status" value="1"/>
</dbReference>
<protein>
    <recommendedName>
        <fullName evidence="1">Enoyl reductase (ER) domain-containing protein</fullName>
    </recommendedName>
</protein>
<dbReference type="InterPro" id="IPR013154">
    <property type="entry name" value="ADH-like_N"/>
</dbReference>
<evidence type="ECO:0000259" key="1">
    <source>
        <dbReference type="SMART" id="SM00829"/>
    </source>
</evidence>
<dbReference type="Pfam" id="PF08240">
    <property type="entry name" value="ADH_N"/>
    <property type="match status" value="1"/>
</dbReference>
<dbReference type="EMBL" id="MBFT01001171">
    <property type="protein sequence ID" value="PVU85032.1"/>
    <property type="molecule type" value="Genomic_DNA"/>
</dbReference>
<keyword evidence="4" id="KW-1185">Reference proteome</keyword>
<dbReference type="STRING" id="61424.A0A2T9XY59"/>
<dbReference type="Gene3D" id="3.40.50.720">
    <property type="entry name" value="NAD(P)-binding Rossmann-like Domain"/>
    <property type="match status" value="1"/>
</dbReference>
<proteinExistence type="predicted"/>
<evidence type="ECO:0000313" key="4">
    <source>
        <dbReference type="Proteomes" id="UP000245699"/>
    </source>
</evidence>
<evidence type="ECO:0000313" key="3">
    <source>
        <dbReference type="EMBL" id="PVU93406.1"/>
    </source>
</evidence>
<dbReference type="Proteomes" id="UP000245699">
    <property type="component" value="Unassembled WGS sequence"/>
</dbReference>
<dbReference type="SMART" id="SM00829">
    <property type="entry name" value="PKS_ER"/>
    <property type="match status" value="1"/>
</dbReference>
<dbReference type="PANTHER" id="PTHR44013">
    <property type="entry name" value="ZINC-TYPE ALCOHOL DEHYDROGENASE-LIKE PROTEIN C16A3.02C"/>
    <property type="match status" value="1"/>
</dbReference>
<dbReference type="PANTHER" id="PTHR44013:SF1">
    <property type="entry name" value="ZINC-TYPE ALCOHOL DEHYDROGENASE-LIKE PROTEIN C16A3.02C"/>
    <property type="match status" value="1"/>
</dbReference>
<evidence type="ECO:0000313" key="2">
    <source>
        <dbReference type="EMBL" id="PVU85032.1"/>
    </source>
</evidence>
<dbReference type="Pfam" id="PF13602">
    <property type="entry name" value="ADH_zinc_N_2"/>
    <property type="match status" value="1"/>
</dbReference>
<dbReference type="InterPro" id="IPR052733">
    <property type="entry name" value="Chloroplast_QOR"/>
</dbReference>
<organism evidence="2 4">
    <name type="scientific">Furculomyces boomerangus</name>
    <dbReference type="NCBI Taxonomy" id="61424"/>
    <lineage>
        <taxon>Eukaryota</taxon>
        <taxon>Fungi</taxon>
        <taxon>Fungi incertae sedis</taxon>
        <taxon>Zoopagomycota</taxon>
        <taxon>Kickxellomycotina</taxon>
        <taxon>Harpellomycetes</taxon>
        <taxon>Harpellales</taxon>
        <taxon>Harpellaceae</taxon>
        <taxon>Furculomyces</taxon>
    </lineage>
</organism>
<dbReference type="InterPro" id="IPR002364">
    <property type="entry name" value="Quin_OxRdtase/zeta-crystal_CS"/>
</dbReference>
<gene>
    <name evidence="3" type="ORF">BB559_003306</name>
    <name evidence="2" type="ORF">BB559_007251</name>
</gene>
<dbReference type="InterPro" id="IPR011032">
    <property type="entry name" value="GroES-like_sf"/>
</dbReference>
<dbReference type="InterPro" id="IPR036291">
    <property type="entry name" value="NAD(P)-bd_dom_sf"/>
</dbReference>
<name>A0A2T9XY59_9FUNG</name>
<dbReference type="EMBL" id="MBFT01000323">
    <property type="protein sequence ID" value="PVU93406.1"/>
    <property type="molecule type" value="Genomic_DNA"/>
</dbReference>
<dbReference type="GO" id="GO:0016491">
    <property type="term" value="F:oxidoreductase activity"/>
    <property type="evidence" value="ECO:0007669"/>
    <property type="project" value="InterPro"/>
</dbReference>
<accession>A0A2T9XY59</accession>